<dbReference type="Proteomes" id="UP000026915">
    <property type="component" value="Chromosome 5"/>
</dbReference>
<organism evidence="2 3">
    <name type="scientific">Theobroma cacao</name>
    <name type="common">Cacao</name>
    <name type="synonym">Cocoa</name>
    <dbReference type="NCBI Taxonomy" id="3641"/>
    <lineage>
        <taxon>Eukaryota</taxon>
        <taxon>Viridiplantae</taxon>
        <taxon>Streptophyta</taxon>
        <taxon>Embryophyta</taxon>
        <taxon>Tracheophyta</taxon>
        <taxon>Spermatophyta</taxon>
        <taxon>Magnoliopsida</taxon>
        <taxon>eudicotyledons</taxon>
        <taxon>Gunneridae</taxon>
        <taxon>Pentapetalae</taxon>
        <taxon>rosids</taxon>
        <taxon>malvids</taxon>
        <taxon>Malvales</taxon>
        <taxon>Malvaceae</taxon>
        <taxon>Byttnerioideae</taxon>
        <taxon>Theobroma</taxon>
    </lineage>
</organism>
<dbReference type="EMBL" id="CM001883">
    <property type="protein sequence ID" value="EOY09821.1"/>
    <property type="molecule type" value="Genomic_DNA"/>
</dbReference>
<dbReference type="Gramene" id="EOY09821">
    <property type="protein sequence ID" value="EOY09821"/>
    <property type="gene ID" value="TCM_025197"/>
</dbReference>
<dbReference type="HOGENOM" id="CLU_1858884_0_0_1"/>
<name>A0A061EYE6_THECC</name>
<protein>
    <submittedName>
        <fullName evidence="2">Uncharacterized protein</fullName>
    </submittedName>
</protein>
<gene>
    <name evidence="2" type="ORF">TCM_025197</name>
</gene>
<sequence>MINEVSPWKLHSPVYKSRQHENSMHQNKISTSLYNGSPRVRIRRDAGRKGRLPMKRGQFVGGLESGFLIRPIRGERTPVNGAKLDSGNKRERERGGIEPALQVWGELPLVKEEGELSVEAFREKAEKKLLERETRGKK</sequence>
<evidence type="ECO:0000256" key="1">
    <source>
        <dbReference type="SAM" id="MobiDB-lite"/>
    </source>
</evidence>
<accession>A0A061EYE6</accession>
<evidence type="ECO:0000313" key="3">
    <source>
        <dbReference type="Proteomes" id="UP000026915"/>
    </source>
</evidence>
<keyword evidence="3" id="KW-1185">Reference proteome</keyword>
<dbReference type="InParanoid" id="A0A061EYE6"/>
<feature type="compositionally biased region" description="Polar residues" evidence="1">
    <location>
        <begin position="24"/>
        <end position="35"/>
    </location>
</feature>
<reference evidence="2 3" key="1">
    <citation type="journal article" date="2013" name="Genome Biol.">
        <title>The genome sequence of the most widely cultivated cacao type and its use to identify candidate genes regulating pod color.</title>
        <authorList>
            <person name="Motamayor J.C."/>
            <person name="Mockaitis K."/>
            <person name="Schmutz J."/>
            <person name="Haiminen N."/>
            <person name="Iii D.L."/>
            <person name="Cornejo O."/>
            <person name="Findley S.D."/>
            <person name="Zheng P."/>
            <person name="Utro F."/>
            <person name="Royaert S."/>
            <person name="Saski C."/>
            <person name="Jenkins J."/>
            <person name="Podicheti R."/>
            <person name="Zhao M."/>
            <person name="Scheffler B.E."/>
            <person name="Stack J.C."/>
            <person name="Feltus F.A."/>
            <person name="Mustiga G.M."/>
            <person name="Amores F."/>
            <person name="Phillips W."/>
            <person name="Marelli J.P."/>
            <person name="May G.D."/>
            <person name="Shapiro H."/>
            <person name="Ma J."/>
            <person name="Bustamante C.D."/>
            <person name="Schnell R.J."/>
            <person name="Main D."/>
            <person name="Gilbert D."/>
            <person name="Parida L."/>
            <person name="Kuhn D.N."/>
        </authorList>
    </citation>
    <scope>NUCLEOTIDE SEQUENCE [LARGE SCALE GENOMIC DNA]</scope>
    <source>
        <strain evidence="3">cv. Matina 1-6</strain>
    </source>
</reference>
<feature type="region of interest" description="Disordered" evidence="1">
    <location>
        <begin position="18"/>
        <end position="38"/>
    </location>
</feature>
<dbReference type="AlphaFoldDB" id="A0A061EYE6"/>
<evidence type="ECO:0000313" key="2">
    <source>
        <dbReference type="EMBL" id="EOY09821.1"/>
    </source>
</evidence>
<proteinExistence type="predicted"/>